<dbReference type="SUPFAM" id="SSF53756">
    <property type="entry name" value="UDP-Glycosyltransferase/glycogen phosphorylase"/>
    <property type="match status" value="1"/>
</dbReference>
<evidence type="ECO:0000313" key="4">
    <source>
        <dbReference type="Proteomes" id="UP000252479"/>
    </source>
</evidence>
<dbReference type="InterPro" id="IPR051199">
    <property type="entry name" value="LPS_LOS_Heptosyltrfase"/>
</dbReference>
<name>A0A368LIK1_9VIBR</name>
<evidence type="ECO:0000256" key="2">
    <source>
        <dbReference type="ARBA" id="ARBA00022679"/>
    </source>
</evidence>
<dbReference type="Gene3D" id="3.40.50.2000">
    <property type="entry name" value="Glycogen Phosphorylase B"/>
    <property type="match status" value="2"/>
</dbReference>
<comment type="caution">
    <text evidence="3">The sequence shown here is derived from an EMBL/GenBank/DDBJ whole genome shotgun (WGS) entry which is preliminary data.</text>
</comment>
<keyword evidence="2 3" id="KW-0808">Transferase</keyword>
<accession>A0A368LIK1</accession>
<organism evidence="3 4">
    <name type="scientific">Vibrio casei</name>
    <dbReference type="NCBI Taxonomy" id="673372"/>
    <lineage>
        <taxon>Bacteria</taxon>
        <taxon>Pseudomonadati</taxon>
        <taxon>Pseudomonadota</taxon>
        <taxon>Gammaproteobacteria</taxon>
        <taxon>Vibrionales</taxon>
        <taxon>Vibrionaceae</taxon>
        <taxon>Vibrio</taxon>
    </lineage>
</organism>
<dbReference type="InterPro" id="IPR002201">
    <property type="entry name" value="Glyco_trans_9"/>
</dbReference>
<dbReference type="EMBL" id="QPGL01000002">
    <property type="protein sequence ID" value="RCS70564.1"/>
    <property type="molecule type" value="Genomic_DNA"/>
</dbReference>
<proteinExistence type="predicted"/>
<dbReference type="GeneID" id="303190071"/>
<gene>
    <name evidence="3" type="ORF">CIK83_14180</name>
</gene>
<dbReference type="OrthoDB" id="9781892at2"/>
<evidence type="ECO:0000256" key="1">
    <source>
        <dbReference type="ARBA" id="ARBA00022676"/>
    </source>
</evidence>
<sequence length="353" mass="40655">MIRNILRDFDRYRRRKMANLEPFLYRIMNNNKQNQASLLSVGEVKNIVIVRNNKRIGNMFFLIPFVKQVRTAYPHAKITLLLSRPWQQSLFEGLGVDKFCFSEFSFSKGMKTVSHIQRLRKTCFDLLLVPTPSVEDTLIASMLTAKNKVSPFHQRRDETFTHTFYQPDSHTHTAFNKLYLIEKLTGKTDWPMCHQMVLSDDELIAGRLAKERVYNGNRLCVAFFRGARGNKLLSESDWKANLAKFEEKAERPIEWIEILSPDITKPLIGGMKTFESKNMRHLASFLKHTDAFLSCDTGPLHLADAAGVNCIGIFNKTDPKVYGVLGRFSINLKSIDEFDSRHYFSVMLNCVAS</sequence>
<dbReference type="GO" id="GO:0008713">
    <property type="term" value="F:ADP-heptose-lipopolysaccharide heptosyltransferase activity"/>
    <property type="evidence" value="ECO:0007669"/>
    <property type="project" value="TreeGrafter"/>
</dbReference>
<keyword evidence="4" id="KW-1185">Reference proteome</keyword>
<dbReference type="GO" id="GO:0009244">
    <property type="term" value="P:lipopolysaccharide core region biosynthetic process"/>
    <property type="evidence" value="ECO:0007669"/>
    <property type="project" value="TreeGrafter"/>
</dbReference>
<dbReference type="CDD" id="cd03789">
    <property type="entry name" value="GT9_LPS_heptosyltransferase"/>
    <property type="match status" value="1"/>
</dbReference>
<dbReference type="AlphaFoldDB" id="A0A368LIK1"/>
<evidence type="ECO:0000313" key="3">
    <source>
        <dbReference type="EMBL" id="RCS70564.1"/>
    </source>
</evidence>
<dbReference type="Pfam" id="PF01075">
    <property type="entry name" value="Glyco_transf_9"/>
    <property type="match status" value="1"/>
</dbReference>
<dbReference type="GO" id="GO:0005829">
    <property type="term" value="C:cytosol"/>
    <property type="evidence" value="ECO:0007669"/>
    <property type="project" value="TreeGrafter"/>
</dbReference>
<dbReference type="Proteomes" id="UP000252479">
    <property type="component" value="Unassembled WGS sequence"/>
</dbReference>
<protein>
    <submittedName>
        <fullName evidence="3">Lipopolysaccharide heptosyltransferase family protein</fullName>
    </submittedName>
</protein>
<keyword evidence="1" id="KW-0328">Glycosyltransferase</keyword>
<dbReference type="PANTHER" id="PTHR30160">
    <property type="entry name" value="TETRAACYLDISACCHARIDE 4'-KINASE-RELATED"/>
    <property type="match status" value="1"/>
</dbReference>
<dbReference type="RefSeq" id="WP_086960140.1">
    <property type="nucleotide sequence ID" value="NZ_AP018681.1"/>
</dbReference>
<reference evidence="3 4" key="1">
    <citation type="journal article" date="2017" name="Elife">
        <title>Extensive horizontal gene transfer in cheese-associated bacteria.</title>
        <authorList>
            <person name="Bonham K.S."/>
            <person name="Wolfe B.E."/>
            <person name="Dutton R.J."/>
        </authorList>
    </citation>
    <scope>NUCLEOTIDE SEQUENCE [LARGE SCALE GENOMIC DNA]</scope>
    <source>
        <strain evidence="3 4">JB196</strain>
    </source>
</reference>